<reference evidence="1" key="2">
    <citation type="submission" date="2015-06" db="UniProtKB">
        <authorList>
            <consortium name="EnsemblMetazoa"/>
        </authorList>
    </citation>
    <scope>IDENTIFICATION</scope>
</reference>
<name>T1K298_TETUR</name>
<keyword evidence="2" id="KW-1185">Reference proteome</keyword>
<organism evidence="1 2">
    <name type="scientific">Tetranychus urticae</name>
    <name type="common">Two-spotted spider mite</name>
    <dbReference type="NCBI Taxonomy" id="32264"/>
    <lineage>
        <taxon>Eukaryota</taxon>
        <taxon>Metazoa</taxon>
        <taxon>Ecdysozoa</taxon>
        <taxon>Arthropoda</taxon>
        <taxon>Chelicerata</taxon>
        <taxon>Arachnida</taxon>
        <taxon>Acari</taxon>
        <taxon>Acariformes</taxon>
        <taxon>Trombidiformes</taxon>
        <taxon>Prostigmata</taxon>
        <taxon>Eleutherengona</taxon>
        <taxon>Raphignathae</taxon>
        <taxon>Tetranychoidea</taxon>
        <taxon>Tetranychidae</taxon>
        <taxon>Tetranychus</taxon>
    </lineage>
</organism>
<reference evidence="2" key="1">
    <citation type="submission" date="2011-08" db="EMBL/GenBank/DDBJ databases">
        <authorList>
            <person name="Rombauts S."/>
        </authorList>
    </citation>
    <scope>NUCLEOTIDE SEQUENCE</scope>
    <source>
        <strain evidence="2">London</strain>
    </source>
</reference>
<dbReference type="EnsemblMetazoa" id="tetur04g04270.1">
    <property type="protein sequence ID" value="tetur04g04270.1"/>
    <property type="gene ID" value="tetur04g04270"/>
</dbReference>
<dbReference type="AlphaFoldDB" id="T1K298"/>
<evidence type="ECO:0000313" key="1">
    <source>
        <dbReference type="EnsemblMetazoa" id="tetur04g04270.1"/>
    </source>
</evidence>
<accession>T1K298</accession>
<protein>
    <submittedName>
        <fullName evidence="1">Uncharacterized protein</fullName>
    </submittedName>
</protein>
<proteinExistence type="predicted"/>
<sequence>MIEKLSQYRFHQRMEINLINTQ</sequence>
<evidence type="ECO:0000313" key="2">
    <source>
        <dbReference type="Proteomes" id="UP000015104"/>
    </source>
</evidence>
<dbReference type="EMBL" id="CAEY01001360">
    <property type="status" value="NOT_ANNOTATED_CDS"/>
    <property type="molecule type" value="Genomic_DNA"/>
</dbReference>
<dbReference type="Proteomes" id="UP000015104">
    <property type="component" value="Unassembled WGS sequence"/>
</dbReference>
<dbReference type="HOGENOM" id="CLU_3425239_0_0_1"/>